<feature type="domain" description="MPN" evidence="6">
    <location>
        <begin position="12"/>
        <end position="148"/>
    </location>
</feature>
<dbReference type="Proteomes" id="UP000095766">
    <property type="component" value="Unassembled WGS sequence"/>
</dbReference>
<dbReference type="PROSITE" id="PS50249">
    <property type="entry name" value="MPN"/>
    <property type="match status" value="1"/>
</dbReference>
<organism evidence="7 8">
    <name type="scientific">Bacteroides uniformis</name>
    <dbReference type="NCBI Taxonomy" id="820"/>
    <lineage>
        <taxon>Bacteria</taxon>
        <taxon>Pseudomonadati</taxon>
        <taxon>Bacteroidota</taxon>
        <taxon>Bacteroidia</taxon>
        <taxon>Bacteroidales</taxon>
        <taxon>Bacteroidaceae</taxon>
        <taxon>Bacteroides</taxon>
    </lineage>
</organism>
<keyword evidence="3" id="KW-0378">Hydrolase</keyword>
<dbReference type="CDD" id="cd21411">
    <property type="entry name" value="NucC"/>
    <property type="match status" value="1"/>
</dbReference>
<evidence type="ECO:0000256" key="1">
    <source>
        <dbReference type="ARBA" id="ARBA00022670"/>
    </source>
</evidence>
<dbReference type="EMBL" id="CZAO01000014">
    <property type="protein sequence ID" value="CUQ02378.1"/>
    <property type="molecule type" value="Genomic_DNA"/>
</dbReference>
<evidence type="ECO:0000256" key="2">
    <source>
        <dbReference type="ARBA" id="ARBA00022723"/>
    </source>
</evidence>
<dbReference type="InterPro" id="IPR046537">
    <property type="entry name" value="DUF6602"/>
</dbReference>
<gene>
    <name evidence="7" type="ORF">ERS852510_02952</name>
</gene>
<dbReference type="InterPro" id="IPR037518">
    <property type="entry name" value="MPN"/>
</dbReference>
<protein>
    <recommendedName>
        <fullName evidence="6">MPN domain-containing protein</fullName>
    </recommendedName>
</protein>
<evidence type="ECO:0000256" key="4">
    <source>
        <dbReference type="ARBA" id="ARBA00022833"/>
    </source>
</evidence>
<keyword evidence="5" id="KW-0482">Metalloprotease</keyword>
<reference evidence="7 8" key="1">
    <citation type="submission" date="2015-09" db="EMBL/GenBank/DDBJ databases">
        <authorList>
            <consortium name="Pathogen Informatics"/>
        </authorList>
    </citation>
    <scope>NUCLEOTIDE SEQUENCE [LARGE SCALE GENOMIC DNA]</scope>
    <source>
        <strain evidence="7 8">2789STDY5834898</strain>
    </source>
</reference>
<keyword evidence="4" id="KW-0862">Zinc</keyword>
<evidence type="ECO:0000313" key="8">
    <source>
        <dbReference type="Proteomes" id="UP000095766"/>
    </source>
</evidence>
<dbReference type="Pfam" id="PF14464">
    <property type="entry name" value="Prok-JAB"/>
    <property type="match status" value="1"/>
</dbReference>
<dbReference type="Gene3D" id="3.40.140.10">
    <property type="entry name" value="Cytidine Deaminase, domain 2"/>
    <property type="match status" value="1"/>
</dbReference>
<dbReference type="Pfam" id="PF20247">
    <property type="entry name" value="DUF6602"/>
    <property type="match status" value="1"/>
</dbReference>
<keyword evidence="2" id="KW-0479">Metal-binding</keyword>
<evidence type="ECO:0000256" key="3">
    <source>
        <dbReference type="ARBA" id="ARBA00022801"/>
    </source>
</evidence>
<dbReference type="GO" id="GO:0046872">
    <property type="term" value="F:metal ion binding"/>
    <property type="evidence" value="ECO:0007669"/>
    <property type="project" value="UniProtKB-KW"/>
</dbReference>
<accession>A0A174T351</accession>
<dbReference type="InterPro" id="IPR028090">
    <property type="entry name" value="JAB_dom_prok"/>
</dbReference>
<keyword evidence="1" id="KW-0645">Protease</keyword>
<evidence type="ECO:0000256" key="5">
    <source>
        <dbReference type="ARBA" id="ARBA00023049"/>
    </source>
</evidence>
<dbReference type="RefSeq" id="WP_057253855.1">
    <property type="nucleotide sequence ID" value="NZ_CZAO01000014.1"/>
</dbReference>
<proteinExistence type="predicted"/>
<dbReference type="GO" id="GO:0008237">
    <property type="term" value="F:metallopeptidase activity"/>
    <property type="evidence" value="ECO:0007669"/>
    <property type="project" value="UniProtKB-KW"/>
</dbReference>
<evidence type="ECO:0000259" key="6">
    <source>
        <dbReference type="PROSITE" id="PS50249"/>
    </source>
</evidence>
<dbReference type="AlphaFoldDB" id="A0A174T351"/>
<name>A0A174T351_BACUN</name>
<sequence length="422" mass="48162">MKYYLASDDLYIEIQASVFNQIQLQAEGEYPNENGGMLAGRYSTDKHTVYIEKVIVPMEKTTGRTTFIRNTKGMEKVWEQLANDGLRYVGEWHSHPNCSTQYSSTDLSAMVDIEKEVSIENPLLLIVSVKRDELSGHTFYCYKDNKLLEYKKMVDLRELFHGLQKQMLASLYVNREFIKHAPSKGDATEQHWIEFLRTYLPDRYRVDKAIVIDSTGNVSDQMDVVIYDAIYTPFIFKQDGFMYIPAESVYAVFEVKQDVEGNIEYAARKIESVRKLKRTSIGMVASGKTAAARPLTKIIGGILTTTSSYSGNDTVKAQLKELKGLQTLDLGCLCDTGSFYVDYNETEPEGITPTSSIEDNRKYIRQVYESRKVKEVKFSDKDVSLFTFFLQLVNYLKFIGTVPAIDINAYLKAIHAEIDEDI</sequence>
<evidence type="ECO:0000313" key="7">
    <source>
        <dbReference type="EMBL" id="CUQ02378.1"/>
    </source>
</evidence>
<dbReference type="GO" id="GO:0006508">
    <property type="term" value="P:proteolysis"/>
    <property type="evidence" value="ECO:0007669"/>
    <property type="project" value="UniProtKB-KW"/>
</dbReference>
<dbReference type="SUPFAM" id="SSF102712">
    <property type="entry name" value="JAB1/MPN domain"/>
    <property type="match status" value="1"/>
</dbReference>